<dbReference type="GO" id="GO:0006355">
    <property type="term" value="P:regulation of DNA-templated transcription"/>
    <property type="evidence" value="ECO:0007669"/>
    <property type="project" value="TreeGrafter"/>
</dbReference>
<organism evidence="2 3">
    <name type="scientific">Colletotrichum higginsianum</name>
    <dbReference type="NCBI Taxonomy" id="80884"/>
    <lineage>
        <taxon>Eukaryota</taxon>
        <taxon>Fungi</taxon>
        <taxon>Dikarya</taxon>
        <taxon>Ascomycota</taxon>
        <taxon>Pezizomycotina</taxon>
        <taxon>Sordariomycetes</taxon>
        <taxon>Hypocreomycetidae</taxon>
        <taxon>Glomerellales</taxon>
        <taxon>Glomerellaceae</taxon>
        <taxon>Colletotrichum</taxon>
        <taxon>Colletotrichum destructivum species complex</taxon>
    </lineage>
</organism>
<proteinExistence type="predicted"/>
<evidence type="ECO:0000313" key="3">
    <source>
        <dbReference type="Proteomes" id="UP000305883"/>
    </source>
</evidence>
<dbReference type="Gene3D" id="3.90.1140.10">
    <property type="entry name" value="Cyclic phosphodiesterase"/>
    <property type="match status" value="1"/>
</dbReference>
<accession>A0A4T0VYQ0</accession>
<feature type="domain" description="A-kinase anchor protein 7-like phosphoesterase" evidence="1">
    <location>
        <begin position="11"/>
        <end position="252"/>
    </location>
</feature>
<gene>
    <name evidence="2" type="ORF">CH35J_006956</name>
</gene>
<reference evidence="2 3" key="1">
    <citation type="journal article" date="2019" name="Genome Biol. Evol.">
        <title>Genomic Plasticity Mediated by Transposable Elements in the Plant Pathogenic Fungus Colletotrichum higginsianum.</title>
        <authorList>
            <person name="Tsushima A."/>
            <person name="Gan P."/>
            <person name="Kumakura N."/>
            <person name="Narusaka M."/>
            <person name="Takano Y."/>
            <person name="Narusaka Y."/>
            <person name="Shirasu K."/>
        </authorList>
    </citation>
    <scope>NUCLEOTIDE SEQUENCE [LARGE SCALE GENOMIC DNA]</scope>
    <source>
        <strain evidence="2 3">MAFF305635-RFP</strain>
    </source>
</reference>
<dbReference type="Pfam" id="PF10469">
    <property type="entry name" value="AKAP7_NLS"/>
    <property type="match status" value="1"/>
</dbReference>
<dbReference type="GO" id="GO:0005634">
    <property type="term" value="C:nucleus"/>
    <property type="evidence" value="ECO:0007669"/>
    <property type="project" value="TreeGrafter"/>
</dbReference>
<dbReference type="InterPro" id="IPR019510">
    <property type="entry name" value="AKAP7-like_phosphoesterase"/>
</dbReference>
<dbReference type="InterPro" id="IPR009210">
    <property type="entry name" value="ASCC1"/>
</dbReference>
<evidence type="ECO:0000259" key="1">
    <source>
        <dbReference type="Pfam" id="PF10469"/>
    </source>
</evidence>
<dbReference type="OrthoDB" id="277832at2759"/>
<dbReference type="PANTHER" id="PTHR13360">
    <property type="entry name" value="ACTIVATING SIGNAL COINTEGRATOR 1 COMPLEX SUBUNIT 1"/>
    <property type="match status" value="1"/>
</dbReference>
<dbReference type="PANTHER" id="PTHR13360:SF1">
    <property type="entry name" value="ACTIVATING SIGNAL COINTEGRATOR 1 COMPLEX SUBUNIT 1"/>
    <property type="match status" value="1"/>
</dbReference>
<comment type="caution">
    <text evidence="2">The sequence shown here is derived from an EMBL/GenBank/DDBJ whole genome shotgun (WGS) entry which is preliminary data.</text>
</comment>
<protein>
    <recommendedName>
        <fullName evidence="1">A-kinase anchor protein 7-like phosphoesterase domain-containing protein</fullName>
    </recommendedName>
</protein>
<name>A0A4T0VYQ0_9PEZI</name>
<dbReference type="EMBL" id="MWPZ01000005">
    <property type="protein sequence ID" value="TIC97465.1"/>
    <property type="molecule type" value="Genomic_DNA"/>
</dbReference>
<sequence length="256" mass="27842">MPPRPHARPSPTHFLCIPLVTPASRPQLSKSLAAFKADVTSQDSFAIPVDAVRPLGTLHLTLGVMSFPNNEGVGKAIEVLKALKPRDILASIKPLSSVTRLAAPAQASNASNAPPLSSLNITLRGLHCMKSGPKADPSKASVLYAPPAYSEGIFQTFCEKIRTVFEEAEVMGQDDRGLLLHATVVNTIYVKGARGKKGSKLTIDATDILERYEDYVWIEDMPVEKIAICRMGAKKIEDADDQEYEVEAEIDFCAQR</sequence>
<evidence type="ECO:0000313" key="2">
    <source>
        <dbReference type="EMBL" id="TIC97465.1"/>
    </source>
</evidence>
<dbReference type="GO" id="GO:0006307">
    <property type="term" value="P:DNA alkylation repair"/>
    <property type="evidence" value="ECO:0007669"/>
    <property type="project" value="InterPro"/>
</dbReference>
<dbReference type="Proteomes" id="UP000305883">
    <property type="component" value="Unassembled WGS sequence"/>
</dbReference>
<dbReference type="AlphaFoldDB" id="A0A4T0VYQ0"/>